<dbReference type="Pfam" id="PF13416">
    <property type="entry name" value="SBP_bac_8"/>
    <property type="match status" value="1"/>
</dbReference>
<dbReference type="Gene3D" id="3.40.190.10">
    <property type="entry name" value="Periplasmic binding protein-like II"/>
    <property type="match status" value="2"/>
</dbReference>
<accession>A0A0D5LMD5</accession>
<evidence type="ECO:0000313" key="4">
    <source>
        <dbReference type="EMBL" id="AJY45354.1"/>
    </source>
</evidence>
<dbReference type="KEGG" id="mey:TM49_06040"/>
<dbReference type="Proteomes" id="UP000032611">
    <property type="component" value="Chromosome"/>
</dbReference>
<dbReference type="GO" id="GO:0030975">
    <property type="term" value="F:thiamine binding"/>
    <property type="evidence" value="ECO:0007669"/>
    <property type="project" value="TreeGrafter"/>
</dbReference>
<dbReference type="GO" id="GO:0030288">
    <property type="term" value="C:outer membrane-bounded periplasmic space"/>
    <property type="evidence" value="ECO:0007669"/>
    <property type="project" value="TreeGrafter"/>
</dbReference>
<feature type="signal peptide" evidence="3">
    <location>
        <begin position="1"/>
        <end position="22"/>
    </location>
</feature>
<evidence type="ECO:0000256" key="2">
    <source>
        <dbReference type="ARBA" id="ARBA00022764"/>
    </source>
</evidence>
<organism evidence="4 5">
    <name type="scientific">Martelella endophytica</name>
    <dbReference type="NCBI Taxonomy" id="1486262"/>
    <lineage>
        <taxon>Bacteria</taxon>
        <taxon>Pseudomonadati</taxon>
        <taxon>Pseudomonadota</taxon>
        <taxon>Alphaproteobacteria</taxon>
        <taxon>Hyphomicrobiales</taxon>
        <taxon>Aurantimonadaceae</taxon>
        <taxon>Martelella</taxon>
    </lineage>
</organism>
<evidence type="ECO:0000256" key="1">
    <source>
        <dbReference type="ARBA" id="ARBA00022729"/>
    </source>
</evidence>
<dbReference type="HOGENOM" id="CLU_026974_4_0_5"/>
<dbReference type="CDD" id="cd13589">
    <property type="entry name" value="PBP2_polyamine_RpCGA009"/>
    <property type="match status" value="1"/>
</dbReference>
<protein>
    <submittedName>
        <fullName evidence="4">ABC transporter substrate-binding protein</fullName>
    </submittedName>
</protein>
<reference evidence="4 5" key="1">
    <citation type="journal article" date="2015" name="Genome Announc.">
        <title>Complete genome sequence of Martelella endophytica YC6887, which has antifungal activity associated with a halophyte.</title>
        <authorList>
            <person name="Khan A."/>
            <person name="Khan H."/>
            <person name="Chung E.J."/>
            <person name="Hossain M.T."/>
            <person name="Chung Y.R."/>
        </authorList>
    </citation>
    <scope>NUCLEOTIDE SEQUENCE [LARGE SCALE GENOMIC DNA]</scope>
    <source>
        <strain evidence="4">YC6887</strain>
    </source>
</reference>
<dbReference type="AlphaFoldDB" id="A0A0D5LMD5"/>
<dbReference type="PANTHER" id="PTHR30006:SF2">
    <property type="entry name" value="ABC TRANSPORTER SUBSTRATE-BINDING PROTEIN"/>
    <property type="match status" value="1"/>
</dbReference>
<keyword evidence="2" id="KW-0574">Periplasm</keyword>
<evidence type="ECO:0000313" key="5">
    <source>
        <dbReference type="Proteomes" id="UP000032611"/>
    </source>
</evidence>
<keyword evidence="5" id="KW-1185">Reference proteome</keyword>
<dbReference type="PANTHER" id="PTHR30006">
    <property type="entry name" value="THIAMINE-BINDING PERIPLASMIC PROTEIN-RELATED"/>
    <property type="match status" value="1"/>
</dbReference>
<name>A0A0D5LMD5_MAREN</name>
<evidence type="ECO:0000256" key="3">
    <source>
        <dbReference type="SAM" id="SignalP"/>
    </source>
</evidence>
<gene>
    <name evidence="4" type="ORF">TM49_06040</name>
</gene>
<feature type="chain" id="PRO_5002295252" evidence="3">
    <location>
        <begin position="23"/>
        <end position="341"/>
    </location>
</feature>
<dbReference type="InterPro" id="IPR006059">
    <property type="entry name" value="SBP"/>
</dbReference>
<dbReference type="GO" id="GO:0015888">
    <property type="term" value="P:thiamine transport"/>
    <property type="evidence" value="ECO:0007669"/>
    <property type="project" value="TreeGrafter"/>
</dbReference>
<proteinExistence type="predicted"/>
<dbReference type="STRING" id="1486262.TM49_06040"/>
<dbReference type="SUPFAM" id="SSF53850">
    <property type="entry name" value="Periplasmic binding protein-like II"/>
    <property type="match status" value="1"/>
</dbReference>
<keyword evidence="1 3" id="KW-0732">Signal</keyword>
<dbReference type="GO" id="GO:0030976">
    <property type="term" value="F:thiamine pyrophosphate binding"/>
    <property type="evidence" value="ECO:0007669"/>
    <property type="project" value="TreeGrafter"/>
</dbReference>
<dbReference type="PATRIC" id="fig|1486262.3.peg.1240"/>
<sequence length="341" mass="37284">MKTLLSSVALATFALSAGAASAADKTLTISVYAFAQDEFKEIVYDPFKEICGCDIVVETGNSVERLAKMEANKASPVIAMAVMSMADALQASRQDLIDDIDFSKLTNYDKLYDIAKDPNKDGKSVGYTFYATSIAYRPDKVTIESWADLLKPELAGRVAFPNVTTNQGPPALYMLGKALGDDGADLTTPIDAVAEHRDDFVTFYVRSSQLTQLMQQEEIWAAPIGRFAWAGFTDMGFPVEWATPKEGQTGGLNVMVLTKGSENQELAMQFMDFWLSTDVQTKLAEALVDSPANKDVVVSDEVANNLTYGAETADSLSLIPSDVMLDKRDAWLEQWNEKVGQ</sequence>
<dbReference type="EMBL" id="CP010803">
    <property type="protein sequence ID" value="AJY45354.1"/>
    <property type="molecule type" value="Genomic_DNA"/>
</dbReference>